<evidence type="ECO:0000259" key="1">
    <source>
        <dbReference type="Pfam" id="PF17680"/>
    </source>
</evidence>
<dbReference type="RefSeq" id="WP_109022235.1">
    <property type="nucleotide sequence ID" value="NZ_AP025029.1"/>
</dbReference>
<organism evidence="2 3">
    <name type="scientific">Leptospira kobayashii</name>
    <dbReference type="NCBI Taxonomy" id="1917830"/>
    <lineage>
        <taxon>Bacteria</taxon>
        <taxon>Pseudomonadati</taxon>
        <taxon>Spirochaetota</taxon>
        <taxon>Spirochaetia</taxon>
        <taxon>Leptospirales</taxon>
        <taxon>Leptospiraceae</taxon>
        <taxon>Leptospira</taxon>
    </lineage>
</organism>
<accession>A0ABN6KIS7</accession>
<keyword evidence="3" id="KW-1185">Reference proteome</keyword>
<sequence>MPFKFFIFCLLAFVLSCSFDDRESRPQKLTPPLEQLANSLSEKGLTFNKQRLIVLTFTGTDGGKNQYGPLLSEKLTTELVKKDRFHILDRMVHERALKEKGLSLETNGDMATLRKIGEELKVDILVTGIVSAYQDGLFVNTRLIEIKSGLILKAEEVFVPIDL</sequence>
<dbReference type="InterPro" id="IPR041215">
    <property type="entry name" value="FlgO_dom"/>
</dbReference>
<dbReference type="Gene3D" id="3.40.50.10610">
    <property type="entry name" value="ABC-type transport auxiliary lipoprotein component"/>
    <property type="match status" value="1"/>
</dbReference>
<dbReference type="PROSITE" id="PS51257">
    <property type="entry name" value="PROKAR_LIPOPROTEIN"/>
    <property type="match status" value="1"/>
</dbReference>
<protein>
    <recommendedName>
        <fullName evidence="1">FlgO domain-containing protein</fullName>
    </recommendedName>
</protein>
<name>A0ABN6KIS7_9LEPT</name>
<evidence type="ECO:0000313" key="2">
    <source>
        <dbReference type="EMBL" id="BDA80710.1"/>
    </source>
</evidence>
<dbReference type="Pfam" id="PF17680">
    <property type="entry name" value="FlgO"/>
    <property type="match status" value="1"/>
</dbReference>
<reference evidence="2 3" key="1">
    <citation type="submission" date="2021-08" db="EMBL/GenBank/DDBJ databases">
        <title>Complete genome sequence of Leptospira kobayashii strain E30.</title>
        <authorList>
            <person name="Nakao R."/>
            <person name="Nakamura S."/>
            <person name="Masuzawa T."/>
            <person name="Koizumi N."/>
        </authorList>
    </citation>
    <scope>NUCLEOTIDE SEQUENCE [LARGE SCALE GENOMIC DNA]</scope>
    <source>
        <strain evidence="2 3">E30</strain>
    </source>
</reference>
<feature type="domain" description="FlgO" evidence="1">
    <location>
        <begin position="35"/>
        <end position="162"/>
    </location>
</feature>
<gene>
    <name evidence="2" type="ORF">LPTSP3_g36400</name>
</gene>
<evidence type="ECO:0000313" key="3">
    <source>
        <dbReference type="Proteomes" id="UP000245263"/>
    </source>
</evidence>
<proteinExistence type="predicted"/>
<dbReference type="Proteomes" id="UP000245263">
    <property type="component" value="Chromosome 2"/>
</dbReference>
<dbReference type="EMBL" id="AP025029">
    <property type="protein sequence ID" value="BDA80710.1"/>
    <property type="molecule type" value="Genomic_DNA"/>
</dbReference>